<evidence type="ECO:0000256" key="8">
    <source>
        <dbReference type="ARBA" id="ARBA00022723"/>
    </source>
</evidence>
<keyword evidence="9" id="KW-0677">Repeat</keyword>
<dbReference type="GO" id="GO:0005507">
    <property type="term" value="F:copper ion binding"/>
    <property type="evidence" value="ECO:0007669"/>
    <property type="project" value="InterPro"/>
</dbReference>
<evidence type="ECO:0000256" key="9">
    <source>
        <dbReference type="ARBA" id="ARBA00022737"/>
    </source>
</evidence>
<dbReference type="PRINTS" id="PR00695">
    <property type="entry name" value="CUNO2RDTASE"/>
</dbReference>
<feature type="domain" description="Plastocyanin-like" evidence="16">
    <location>
        <begin position="114"/>
        <end position="219"/>
    </location>
</feature>
<dbReference type="AlphaFoldDB" id="A0A8J3AAU9"/>
<feature type="binding site" description="type 1 copper site" evidence="14">
    <location>
        <position position="161"/>
    </location>
    <ligand>
        <name>Cu cation</name>
        <dbReference type="ChEBI" id="CHEBI:23378"/>
        <label>1</label>
    </ligand>
</feature>
<evidence type="ECO:0000256" key="3">
    <source>
        <dbReference type="ARBA" id="ARBA00010609"/>
    </source>
</evidence>
<sequence length="491" mass="49722">MTTQAPPRAPSPTARPIEPAPVVLSSGRALLLVAAAVLAAMAVALAVGGGDAPTTVAADPAVAAAPATVEPLEPGPRTAEAIGHDGVTVPAPVGSRGATTVPVELTTIEVEGQLADGSTTTFWTFDGTVPGPLIRVREGDTVEFTLHNDAGSANPHSIDLHAVNGPGGGAGATQLAPGESGAFSFQALNPGVYVYHCATPHIPTHVAMGMYGLIVVEPEGGLTPVDREFYVVQGEVYTAQARGTEGLLSYDMDRMMAEDPTHVVFNGAVGSLAGDRALQAEVGETVRIYVGNGGPNLTSSFHVIGEVFDRASVEGGSLVNENVQTTLVPAGGATYVEFLADVPGNYLLVDHALTRAIDGGAVATLTVTGDANPAVFDAPEGTGDGHDDGHGAPDASAAPAVAGAALEVEAGDLYFAPGDLRATAGEVTVTLDNVGVAEHDIVIEELGDLHVAHAAGGETVTGTVTLEPGTYTFYCSIPGHRAMMEGTLEVQ</sequence>
<dbReference type="CDD" id="cd04208">
    <property type="entry name" value="CuRO_2_CuNIR"/>
    <property type="match status" value="1"/>
</dbReference>
<reference evidence="17" key="1">
    <citation type="journal article" date="2014" name="Int. J. Syst. Evol. Microbiol.">
        <title>Complete genome sequence of Corynebacterium casei LMG S-19264T (=DSM 44701T), isolated from a smear-ripened cheese.</title>
        <authorList>
            <consortium name="US DOE Joint Genome Institute (JGI-PGF)"/>
            <person name="Walter F."/>
            <person name="Albersmeier A."/>
            <person name="Kalinowski J."/>
            <person name="Ruckert C."/>
        </authorList>
    </citation>
    <scope>NUCLEOTIDE SEQUENCE</scope>
    <source>
        <strain evidence="17">CGMCC 1.14988</strain>
    </source>
</reference>
<accession>A0A8J3AAU9</accession>
<comment type="catalytic activity">
    <reaction evidence="13">
        <text>nitric oxide + Fe(III)-[cytochrome c] + H2O = Fe(II)-[cytochrome c] + nitrite + 2 H(+)</text>
        <dbReference type="Rhea" id="RHEA:15233"/>
        <dbReference type="Rhea" id="RHEA-COMP:10350"/>
        <dbReference type="Rhea" id="RHEA-COMP:14399"/>
        <dbReference type="ChEBI" id="CHEBI:15377"/>
        <dbReference type="ChEBI" id="CHEBI:15378"/>
        <dbReference type="ChEBI" id="CHEBI:16301"/>
        <dbReference type="ChEBI" id="CHEBI:16480"/>
        <dbReference type="ChEBI" id="CHEBI:29033"/>
        <dbReference type="ChEBI" id="CHEBI:29034"/>
        <dbReference type="EC" id="1.7.2.1"/>
    </reaction>
</comment>
<evidence type="ECO:0000259" key="16">
    <source>
        <dbReference type="Pfam" id="PF07732"/>
    </source>
</evidence>
<evidence type="ECO:0000256" key="10">
    <source>
        <dbReference type="ARBA" id="ARBA00022982"/>
    </source>
</evidence>
<dbReference type="PANTHER" id="PTHR38439:SF2">
    <property type="entry name" value="OUTER MEMBRANE PROTEIN H.8"/>
    <property type="match status" value="1"/>
</dbReference>
<keyword evidence="8 14" id="KW-0479">Metal-binding</keyword>
<feature type="domain" description="Blue (type 1) copper" evidence="15">
    <location>
        <begin position="405"/>
        <end position="491"/>
    </location>
</feature>
<keyword evidence="7" id="KW-0813">Transport</keyword>
<dbReference type="InterPro" id="IPR050845">
    <property type="entry name" value="Cu-binding_ET"/>
</dbReference>
<comment type="cofactor">
    <cofactor evidence="1 14">
        <name>Cu(+)</name>
        <dbReference type="ChEBI" id="CHEBI:49552"/>
    </cofactor>
</comment>
<keyword evidence="12 14" id="KW-0186">Copper</keyword>
<comment type="subunit">
    <text evidence="4">Homotrimer.</text>
</comment>
<evidence type="ECO:0000259" key="15">
    <source>
        <dbReference type="Pfam" id="PF00127"/>
    </source>
</evidence>
<evidence type="ECO:0000256" key="7">
    <source>
        <dbReference type="ARBA" id="ARBA00022448"/>
    </source>
</evidence>
<evidence type="ECO:0000256" key="5">
    <source>
        <dbReference type="ARBA" id="ARBA00011882"/>
    </source>
</evidence>
<proteinExistence type="inferred from homology"/>
<dbReference type="NCBIfam" id="TIGR02376">
    <property type="entry name" value="Cu_nitrite_red"/>
    <property type="match status" value="1"/>
</dbReference>
<evidence type="ECO:0000256" key="11">
    <source>
        <dbReference type="ARBA" id="ARBA00023002"/>
    </source>
</evidence>
<comment type="cofactor">
    <cofactor evidence="2 14">
        <name>Cu(2+)</name>
        <dbReference type="ChEBI" id="CHEBI:29036"/>
    </cofactor>
</comment>
<evidence type="ECO:0000256" key="1">
    <source>
        <dbReference type="ARBA" id="ARBA00001960"/>
    </source>
</evidence>
<dbReference type="GO" id="GO:0050421">
    <property type="term" value="F:nitrite reductase (NO-forming) activity"/>
    <property type="evidence" value="ECO:0007669"/>
    <property type="project" value="UniProtKB-EC"/>
</dbReference>
<organism evidence="17 18">
    <name type="scientific">Egicoccus halophilus</name>
    <dbReference type="NCBI Taxonomy" id="1670830"/>
    <lineage>
        <taxon>Bacteria</taxon>
        <taxon>Bacillati</taxon>
        <taxon>Actinomycetota</taxon>
        <taxon>Nitriliruptoria</taxon>
        <taxon>Egicoccales</taxon>
        <taxon>Egicoccaceae</taxon>
        <taxon>Egicoccus</taxon>
    </lineage>
</organism>
<dbReference type="Proteomes" id="UP000650511">
    <property type="component" value="Unassembled WGS sequence"/>
</dbReference>
<dbReference type="InterPro" id="IPR028871">
    <property type="entry name" value="BlueCu_1_BS"/>
</dbReference>
<evidence type="ECO:0000256" key="4">
    <source>
        <dbReference type="ARBA" id="ARBA00011233"/>
    </source>
</evidence>
<feature type="binding site" description="type 1 copper site" evidence="14">
    <location>
        <position position="210"/>
    </location>
    <ligand>
        <name>Cu cation</name>
        <dbReference type="ChEBI" id="CHEBI:23378"/>
        <label>1</label>
    </ligand>
</feature>
<dbReference type="GO" id="GO:0009055">
    <property type="term" value="F:electron transfer activity"/>
    <property type="evidence" value="ECO:0007669"/>
    <property type="project" value="InterPro"/>
</dbReference>
<dbReference type="Pfam" id="PF07732">
    <property type="entry name" value="Cu-oxidase_3"/>
    <property type="match status" value="1"/>
</dbReference>
<dbReference type="PANTHER" id="PTHR38439">
    <property type="entry name" value="AURACYANIN-B"/>
    <property type="match status" value="1"/>
</dbReference>
<comment type="similarity">
    <text evidence="3">Belongs to the multicopper oxidase family.</text>
</comment>
<dbReference type="SUPFAM" id="SSF49503">
    <property type="entry name" value="Cupredoxins"/>
    <property type="match status" value="3"/>
</dbReference>
<feature type="binding site" description="type 1 copper site" evidence="14">
    <location>
        <position position="156"/>
    </location>
    <ligand>
        <name>Cu cation</name>
        <dbReference type="ChEBI" id="CHEBI:23378"/>
        <label>1</label>
    </ligand>
</feature>
<dbReference type="FunFam" id="2.60.40.420:FF:000093">
    <property type="entry name" value="Copper-containing nitrite reductase"/>
    <property type="match status" value="1"/>
</dbReference>
<evidence type="ECO:0000256" key="14">
    <source>
        <dbReference type="PIRSR" id="PIRSR601287-1"/>
    </source>
</evidence>
<dbReference type="EMBL" id="BMHA01000001">
    <property type="protein sequence ID" value="GGI03495.1"/>
    <property type="molecule type" value="Genomic_DNA"/>
</dbReference>
<evidence type="ECO:0000313" key="18">
    <source>
        <dbReference type="Proteomes" id="UP000650511"/>
    </source>
</evidence>
<dbReference type="InterPro" id="IPR011707">
    <property type="entry name" value="Cu-oxidase-like_N"/>
</dbReference>
<comment type="caution">
    <text evidence="17">The sequence shown here is derived from an EMBL/GenBank/DDBJ whole genome shotgun (WGS) entry which is preliminary data.</text>
</comment>
<evidence type="ECO:0000256" key="12">
    <source>
        <dbReference type="ARBA" id="ARBA00023008"/>
    </source>
</evidence>
<dbReference type="Gene3D" id="2.60.40.420">
    <property type="entry name" value="Cupredoxins - blue copper proteins"/>
    <property type="match status" value="3"/>
</dbReference>
<feature type="binding site" description="type 1 copper site" evidence="14">
    <location>
        <position position="196"/>
    </location>
    <ligand>
        <name>Cu cation</name>
        <dbReference type="ChEBI" id="CHEBI:23378"/>
        <label>1</label>
    </ligand>
</feature>
<dbReference type="InterPro" id="IPR000923">
    <property type="entry name" value="BlueCu_1"/>
</dbReference>
<evidence type="ECO:0000256" key="2">
    <source>
        <dbReference type="ARBA" id="ARBA00001973"/>
    </source>
</evidence>
<protein>
    <recommendedName>
        <fullName evidence="6">Copper-containing nitrite reductase</fullName>
        <ecNumber evidence="5">1.7.2.1</ecNumber>
    </recommendedName>
</protein>
<dbReference type="Pfam" id="PF00127">
    <property type="entry name" value="Copper-bind"/>
    <property type="match status" value="1"/>
</dbReference>
<feature type="binding site" description="type 1 copper site" evidence="14">
    <location>
        <position position="351"/>
    </location>
    <ligand>
        <name>Cu cation</name>
        <dbReference type="ChEBI" id="CHEBI:23378"/>
        <label>1</label>
    </ligand>
</feature>
<dbReference type="InterPro" id="IPR008972">
    <property type="entry name" value="Cupredoxin"/>
</dbReference>
<evidence type="ECO:0000256" key="6">
    <source>
        <dbReference type="ARBA" id="ARBA00017290"/>
    </source>
</evidence>
<keyword evidence="18" id="KW-1185">Reference proteome</keyword>
<dbReference type="PROSITE" id="PS00196">
    <property type="entry name" value="COPPER_BLUE"/>
    <property type="match status" value="1"/>
</dbReference>
<feature type="binding site" description="type 1 copper site" evidence="14">
    <location>
        <position position="197"/>
    </location>
    <ligand>
        <name>Cu cation</name>
        <dbReference type="ChEBI" id="CHEBI:23378"/>
        <label>1</label>
    </ligand>
</feature>
<dbReference type="CDD" id="cd11020">
    <property type="entry name" value="CuRO_1_CuNIR"/>
    <property type="match status" value="1"/>
</dbReference>
<name>A0A8J3AAU9_9ACTN</name>
<dbReference type="EC" id="1.7.2.1" evidence="5"/>
<reference evidence="17" key="2">
    <citation type="submission" date="2020-09" db="EMBL/GenBank/DDBJ databases">
        <authorList>
            <person name="Sun Q."/>
            <person name="Zhou Y."/>
        </authorList>
    </citation>
    <scope>NUCLEOTIDE SEQUENCE</scope>
    <source>
        <strain evidence="17">CGMCC 1.14988</strain>
    </source>
</reference>
<keyword evidence="10" id="KW-0249">Electron transport</keyword>
<dbReference type="InterPro" id="IPR001287">
    <property type="entry name" value="NO2-reductase_Cu"/>
</dbReference>
<keyword evidence="11" id="KW-0560">Oxidoreductase</keyword>
<gene>
    <name evidence="17" type="ORF">GCM10011354_04330</name>
</gene>
<feature type="binding site" description="type 1 copper site" evidence="14">
    <location>
        <position position="205"/>
    </location>
    <ligand>
        <name>Cu cation</name>
        <dbReference type="ChEBI" id="CHEBI:23378"/>
        <label>1</label>
    </ligand>
</feature>
<evidence type="ECO:0000313" key="17">
    <source>
        <dbReference type="EMBL" id="GGI03495.1"/>
    </source>
</evidence>
<evidence type="ECO:0000256" key="13">
    <source>
        <dbReference type="ARBA" id="ARBA00049340"/>
    </source>
</evidence>